<sequence length="40" mass="4894">SREIKLRKIEKIYFFSIRTIVLKQLGQYNRELCSFSLFPQ</sequence>
<name>X1CE70_9ZZZZ</name>
<comment type="caution">
    <text evidence="1">The sequence shown here is derived from an EMBL/GenBank/DDBJ whole genome shotgun (WGS) entry which is preliminary data.</text>
</comment>
<gene>
    <name evidence="1" type="ORF">S01H4_63985</name>
</gene>
<reference evidence="1" key="1">
    <citation type="journal article" date="2014" name="Front. Microbiol.">
        <title>High frequency of phylogenetically diverse reductive dehalogenase-homologous genes in deep subseafloor sedimentary metagenomes.</title>
        <authorList>
            <person name="Kawai M."/>
            <person name="Futagami T."/>
            <person name="Toyoda A."/>
            <person name="Takaki Y."/>
            <person name="Nishi S."/>
            <person name="Hori S."/>
            <person name="Arai W."/>
            <person name="Tsubouchi T."/>
            <person name="Morono Y."/>
            <person name="Uchiyama I."/>
            <person name="Ito T."/>
            <person name="Fujiyama A."/>
            <person name="Inagaki F."/>
            <person name="Takami H."/>
        </authorList>
    </citation>
    <scope>NUCLEOTIDE SEQUENCE</scope>
    <source>
        <strain evidence="1">Expedition CK06-06</strain>
    </source>
</reference>
<evidence type="ECO:0000313" key="1">
    <source>
        <dbReference type="EMBL" id="GAH06611.1"/>
    </source>
</evidence>
<dbReference type="EMBL" id="BART01038654">
    <property type="protein sequence ID" value="GAH06611.1"/>
    <property type="molecule type" value="Genomic_DNA"/>
</dbReference>
<proteinExistence type="predicted"/>
<organism evidence="1">
    <name type="scientific">marine sediment metagenome</name>
    <dbReference type="NCBI Taxonomy" id="412755"/>
    <lineage>
        <taxon>unclassified sequences</taxon>
        <taxon>metagenomes</taxon>
        <taxon>ecological metagenomes</taxon>
    </lineage>
</organism>
<dbReference type="AlphaFoldDB" id="X1CE70"/>
<feature type="non-terminal residue" evidence="1">
    <location>
        <position position="1"/>
    </location>
</feature>
<protein>
    <submittedName>
        <fullName evidence="1">Uncharacterized protein</fullName>
    </submittedName>
</protein>
<accession>X1CE70</accession>